<evidence type="ECO:0000313" key="10">
    <source>
        <dbReference type="Proteomes" id="UP000011682"/>
    </source>
</evidence>
<keyword evidence="10" id="KW-1185">Reference proteome</keyword>
<dbReference type="SUPFAM" id="SSF161098">
    <property type="entry name" value="MetI-like"/>
    <property type="match status" value="1"/>
</dbReference>
<dbReference type="PANTHER" id="PTHR43386:SF1">
    <property type="entry name" value="D,D-DIPEPTIDE TRANSPORT SYSTEM PERMEASE PROTEIN DDPC-RELATED"/>
    <property type="match status" value="1"/>
</dbReference>
<evidence type="ECO:0000256" key="7">
    <source>
        <dbReference type="RuleBase" id="RU363032"/>
    </source>
</evidence>
<dbReference type="PANTHER" id="PTHR43386">
    <property type="entry name" value="OLIGOPEPTIDE TRANSPORT SYSTEM PERMEASE PROTEIN APPC"/>
    <property type="match status" value="1"/>
</dbReference>
<dbReference type="Pfam" id="PF00528">
    <property type="entry name" value="BPD_transp_1"/>
    <property type="match status" value="1"/>
</dbReference>
<evidence type="ECO:0000256" key="5">
    <source>
        <dbReference type="ARBA" id="ARBA00022989"/>
    </source>
</evidence>
<comment type="caution">
    <text evidence="9">The sequence shown here is derived from an EMBL/GenBank/DDBJ whole genome shotgun (WGS) entry which is preliminary data.</text>
</comment>
<dbReference type="AlphaFoldDB" id="S9PDX5"/>
<comment type="similarity">
    <text evidence="7">Belongs to the binding-protein-dependent transport system permease family.</text>
</comment>
<keyword evidence="2 7" id="KW-0813">Transport</keyword>
<keyword evidence="6 7" id="KW-0472">Membrane</keyword>
<keyword evidence="5 7" id="KW-1133">Transmembrane helix</keyword>
<organism evidence="9 10">
    <name type="scientific">Cystobacter fuscus (strain ATCC 25194 / DSM 2262 / NBRC 100088 / M29)</name>
    <dbReference type="NCBI Taxonomy" id="1242864"/>
    <lineage>
        <taxon>Bacteria</taxon>
        <taxon>Pseudomonadati</taxon>
        <taxon>Myxococcota</taxon>
        <taxon>Myxococcia</taxon>
        <taxon>Myxococcales</taxon>
        <taxon>Cystobacterineae</taxon>
        <taxon>Archangiaceae</taxon>
        <taxon>Cystobacter</taxon>
    </lineage>
</organism>
<evidence type="ECO:0000256" key="3">
    <source>
        <dbReference type="ARBA" id="ARBA00022475"/>
    </source>
</evidence>
<dbReference type="Proteomes" id="UP000011682">
    <property type="component" value="Unassembled WGS sequence"/>
</dbReference>
<dbReference type="CDD" id="cd06261">
    <property type="entry name" value="TM_PBP2"/>
    <property type="match status" value="1"/>
</dbReference>
<feature type="transmembrane region" description="Helical" evidence="7">
    <location>
        <begin position="238"/>
        <end position="257"/>
    </location>
</feature>
<evidence type="ECO:0000313" key="9">
    <source>
        <dbReference type="EMBL" id="EPX60527.1"/>
    </source>
</evidence>
<proteinExistence type="inferred from homology"/>
<dbReference type="eggNOG" id="COG1173">
    <property type="taxonomic scope" value="Bacteria"/>
</dbReference>
<dbReference type="GO" id="GO:0005886">
    <property type="term" value="C:plasma membrane"/>
    <property type="evidence" value="ECO:0007669"/>
    <property type="project" value="UniProtKB-SubCell"/>
</dbReference>
<gene>
    <name evidence="9" type="ORF">D187_002014</name>
</gene>
<dbReference type="OrthoDB" id="9783218at2"/>
<feature type="transmembrane region" description="Helical" evidence="7">
    <location>
        <begin position="110"/>
        <end position="136"/>
    </location>
</feature>
<dbReference type="RefSeq" id="WP_002628170.1">
    <property type="nucleotide sequence ID" value="NZ_ANAH02000013.1"/>
</dbReference>
<accession>S9PDX5</accession>
<name>S9PDX5_CYSF2</name>
<comment type="subcellular location">
    <subcellularLocation>
        <location evidence="1 7">Cell membrane</location>
        <topology evidence="1 7">Multi-pass membrane protein</topology>
    </subcellularLocation>
</comment>
<dbReference type="GO" id="GO:0055085">
    <property type="term" value="P:transmembrane transport"/>
    <property type="evidence" value="ECO:0007669"/>
    <property type="project" value="InterPro"/>
</dbReference>
<feature type="domain" description="ABC transmembrane type-1" evidence="8">
    <location>
        <begin position="68"/>
        <end position="257"/>
    </location>
</feature>
<protein>
    <submittedName>
        <fullName evidence="9">Dipeptide transport system permease protein DppC</fullName>
    </submittedName>
</protein>
<evidence type="ECO:0000256" key="2">
    <source>
        <dbReference type="ARBA" id="ARBA00022448"/>
    </source>
</evidence>
<dbReference type="PROSITE" id="PS50928">
    <property type="entry name" value="ABC_TM1"/>
    <property type="match status" value="1"/>
</dbReference>
<feature type="transmembrane region" description="Helical" evidence="7">
    <location>
        <begin position="70"/>
        <end position="98"/>
    </location>
</feature>
<dbReference type="InterPro" id="IPR035906">
    <property type="entry name" value="MetI-like_sf"/>
</dbReference>
<reference evidence="9" key="1">
    <citation type="submission" date="2013-05" db="EMBL/GenBank/DDBJ databases">
        <title>Genome assembly of Cystobacter fuscus DSM 2262.</title>
        <authorList>
            <person name="Sharma G."/>
            <person name="Khatri I."/>
            <person name="Kaur C."/>
            <person name="Mayilraj S."/>
            <person name="Subramanian S."/>
        </authorList>
    </citation>
    <scope>NUCLEOTIDE SEQUENCE [LARGE SCALE GENOMIC DNA]</scope>
    <source>
        <strain evidence="9">DSM 2262</strain>
    </source>
</reference>
<dbReference type="InterPro" id="IPR050366">
    <property type="entry name" value="BP-dependent_transpt_permease"/>
</dbReference>
<keyword evidence="4 7" id="KW-0812">Transmembrane</keyword>
<evidence type="ECO:0000256" key="1">
    <source>
        <dbReference type="ARBA" id="ARBA00004651"/>
    </source>
</evidence>
<dbReference type="EMBL" id="ANAH02000013">
    <property type="protein sequence ID" value="EPX60527.1"/>
    <property type="molecule type" value="Genomic_DNA"/>
</dbReference>
<keyword evidence="3" id="KW-1003">Cell membrane</keyword>
<evidence type="ECO:0000256" key="4">
    <source>
        <dbReference type="ARBA" id="ARBA00022692"/>
    </source>
</evidence>
<evidence type="ECO:0000259" key="8">
    <source>
        <dbReference type="PROSITE" id="PS50928"/>
    </source>
</evidence>
<evidence type="ECO:0000256" key="6">
    <source>
        <dbReference type="ARBA" id="ARBA00023136"/>
    </source>
</evidence>
<sequence>MRRLSPGGRLGLAVTGTLVLAALLAPVLSPSSPEALDLAAELSPPGPGHPLGAGENGIDLLTHVLHGARLSLTVAVFTVALSAAVGTVLGGIAGWVGGLVDEVLMRLTDVLLAFPGLLLALFLTAVLGPSLAHVVLALSLTGWTGYARLARAQVLTLRERDYVQAARALGASDARILWYHLLPNAAGPLLIQATSALPGTLLAESSLSFLGLGAPPGTPSWGALVDQGTQYLLVAPHVALFPGLALALAVLGFHLLGDAVRDRLDPRHAERR</sequence>
<dbReference type="InterPro" id="IPR000515">
    <property type="entry name" value="MetI-like"/>
</dbReference>
<dbReference type="Gene3D" id="1.10.3720.10">
    <property type="entry name" value="MetI-like"/>
    <property type="match status" value="1"/>
</dbReference>